<dbReference type="Gene3D" id="2.40.40.20">
    <property type="match status" value="1"/>
</dbReference>
<dbReference type="Pfam" id="PF02885">
    <property type="entry name" value="Glycos_trans_3N"/>
    <property type="match status" value="1"/>
</dbReference>
<dbReference type="InterPro" id="IPR017872">
    <property type="entry name" value="Pyrmidine_PPase_CS"/>
</dbReference>
<dbReference type="SUPFAM" id="SSF47648">
    <property type="entry name" value="Nucleoside phosphorylase/phosphoribosyltransferase N-terminal domain"/>
    <property type="match status" value="1"/>
</dbReference>
<dbReference type="InterPro" id="IPR017713">
    <property type="entry name" value="AMP_phosphorylase"/>
</dbReference>
<dbReference type="GO" id="GO:0006206">
    <property type="term" value="P:pyrimidine nucleobase metabolic process"/>
    <property type="evidence" value="ECO:0007669"/>
    <property type="project" value="InterPro"/>
</dbReference>
<dbReference type="AlphaFoldDB" id="A0A447IU18"/>
<dbReference type="PROSITE" id="PS00647">
    <property type="entry name" value="THYMID_PHOSPHORYLASE"/>
    <property type="match status" value="1"/>
</dbReference>
<dbReference type="SMART" id="SM00941">
    <property type="entry name" value="PYNP_C"/>
    <property type="match status" value="1"/>
</dbReference>
<evidence type="ECO:0000256" key="2">
    <source>
        <dbReference type="ARBA" id="ARBA00022679"/>
    </source>
</evidence>
<dbReference type="GO" id="GO:0046125">
    <property type="term" value="P:pyrimidine deoxyribonucleoside metabolic process"/>
    <property type="evidence" value="ECO:0007669"/>
    <property type="project" value="InterPro"/>
</dbReference>
<gene>
    <name evidence="5" type="primary">deoA</name>
</gene>
<dbReference type="Pfam" id="PF07831">
    <property type="entry name" value="PYNP_C"/>
    <property type="match status" value="1"/>
</dbReference>
<evidence type="ECO:0000313" key="5">
    <source>
        <dbReference type="EMBL" id="VDS11003.1"/>
    </source>
</evidence>
<dbReference type="InterPro" id="IPR013466">
    <property type="entry name" value="Thymidine/AMP_Pase"/>
</dbReference>
<dbReference type="PANTHER" id="PTHR10515:SF0">
    <property type="entry name" value="THYMIDINE PHOSPHORYLASE"/>
    <property type="match status" value="1"/>
</dbReference>
<dbReference type="InterPro" id="IPR036566">
    <property type="entry name" value="PYNP-like_C_sf"/>
</dbReference>
<feature type="domain" description="Pyrimidine nucleoside phosphorylase C-terminal" evidence="4">
    <location>
        <begin position="421"/>
        <end position="488"/>
    </location>
</feature>
<dbReference type="Gene3D" id="1.20.970.50">
    <property type="match status" value="1"/>
</dbReference>
<dbReference type="EMBL" id="LR131615">
    <property type="protein sequence ID" value="VDS11003.1"/>
    <property type="molecule type" value="Genomic_DNA"/>
</dbReference>
<evidence type="ECO:0000259" key="4">
    <source>
        <dbReference type="SMART" id="SM00941"/>
    </source>
</evidence>
<keyword evidence="1" id="KW-0328">Glycosyltransferase</keyword>
<dbReference type="InterPro" id="IPR036320">
    <property type="entry name" value="Glycosyl_Trfase_fam3_N_dom_sf"/>
</dbReference>
<evidence type="ECO:0000256" key="1">
    <source>
        <dbReference type="ARBA" id="ARBA00022676"/>
    </source>
</evidence>
<dbReference type="GO" id="GO:0005829">
    <property type="term" value="C:cytosol"/>
    <property type="evidence" value="ECO:0007669"/>
    <property type="project" value="TreeGrafter"/>
</dbReference>
<sequence length="490" mass="54640">MKLRIKDLSFVTGGAFVSIMNSTDAREIDLHPGDRILISMNNKKIISVVDLSEDEKIKKGEIGLFDEILDYLKTRKGYVNVKIAKRLKSLGYIKKKLEGKKLNRKEIFEIIKDINSNNLNEVELTYFVSGCYSHGLSMHEIEDMTDAIVKAGHRLKLKKHPIVDKHCIGGVPGNRTTMIVVPIIASLGITMPKTSSRAISSPAGTSDTMEALANVSFEVNEIKRIVEKINGCIVWGGVVDLASADDKMIKVRNPLRLDPEGLLLASIMAKKKAVNASHVLIDIPIGKNAKIERKKEALKLKRRFIELGKDLSIKVKVIITDGKQPIGNGIGPVLEARDVLNVLMGNGPMDLRKKGIRMAAEILRMLKIKNPKKKALDSLNSGKAYEKMKEIIKAQKGHIFRPEQLKLAKFNKNIHSTRSGIVKEINNKDVSKIARTAGAPVDKKAGIYLNKKLRDKVKKDELLFTVYASSQKRLNYALELVKERNPYVIS</sequence>
<evidence type="ECO:0000256" key="3">
    <source>
        <dbReference type="NCBIfam" id="TIGR03327"/>
    </source>
</evidence>
<reference evidence="5" key="1">
    <citation type="submission" date="2018-12" db="EMBL/GenBank/DDBJ databases">
        <authorList>
            <person name="Jaffe A."/>
        </authorList>
    </citation>
    <scope>NUCLEOTIDE SEQUENCE</scope>
</reference>
<dbReference type="GO" id="GO:0016763">
    <property type="term" value="F:pentosyltransferase activity"/>
    <property type="evidence" value="ECO:0007669"/>
    <property type="project" value="InterPro"/>
</dbReference>
<dbReference type="InterPro" id="IPR000312">
    <property type="entry name" value="Glycosyl_Trfase_fam3"/>
</dbReference>
<dbReference type="NCBIfam" id="NF003338">
    <property type="entry name" value="PRK04350.1"/>
    <property type="match status" value="1"/>
</dbReference>
<dbReference type="SUPFAM" id="SSF52418">
    <property type="entry name" value="Nucleoside phosphorylase/phosphoribosyltransferase catalytic domain"/>
    <property type="match status" value="1"/>
</dbReference>
<proteinExistence type="predicted"/>
<protein>
    <recommendedName>
        <fullName evidence="3">AMP phosphorylase</fullName>
        <ecNumber evidence="3">2.4.2.57</ecNumber>
    </recommendedName>
</protein>
<dbReference type="GO" id="GO:0004645">
    <property type="term" value="F:1,4-alpha-oligoglucan phosphorylase activity"/>
    <property type="evidence" value="ECO:0007669"/>
    <property type="project" value="InterPro"/>
</dbReference>
<dbReference type="EC" id="2.4.2.57" evidence="3"/>
<name>A0A447IU18_9ARCH</name>
<dbReference type="InterPro" id="IPR017459">
    <property type="entry name" value="Glycosyl_Trfase_fam3_N_dom"/>
</dbReference>
<dbReference type="SUPFAM" id="SSF54680">
    <property type="entry name" value="Pyrimidine nucleoside phosphorylase C-terminal domain"/>
    <property type="match status" value="1"/>
</dbReference>
<accession>A0A447IU18</accession>
<dbReference type="InterPro" id="IPR000053">
    <property type="entry name" value="Thymidine/pyrmidine_PPase"/>
</dbReference>
<dbReference type="NCBIfam" id="TIGR03327">
    <property type="entry name" value="AMP_phos"/>
    <property type="match status" value="1"/>
</dbReference>
<dbReference type="Gene3D" id="3.40.1030.10">
    <property type="entry name" value="Nucleoside phosphorylase/phosphoribosyltransferase catalytic domain"/>
    <property type="match status" value="1"/>
</dbReference>
<dbReference type="Gene3D" id="3.90.1170.30">
    <property type="entry name" value="Pyrimidine nucleoside phosphorylase-like, C-terminal domain"/>
    <property type="match status" value="1"/>
</dbReference>
<dbReference type="Pfam" id="PF00591">
    <property type="entry name" value="Glycos_transf_3"/>
    <property type="match status" value="1"/>
</dbReference>
<dbReference type="PIRSF" id="PIRSF000478">
    <property type="entry name" value="TP_PyNP"/>
    <property type="match status" value="1"/>
</dbReference>
<dbReference type="InterPro" id="IPR035902">
    <property type="entry name" value="Nuc_phospho_transferase"/>
</dbReference>
<keyword evidence="2" id="KW-0808">Transferase</keyword>
<organism evidence="5">
    <name type="scientific">uncultured Candidatus Woesearchaeota archaeon</name>
    <dbReference type="NCBI Taxonomy" id="2014372"/>
    <lineage>
        <taxon>Archaea</taxon>
        <taxon>Candidatus Woesearchaeota</taxon>
        <taxon>environmental samples</taxon>
    </lineage>
</organism>
<dbReference type="PANTHER" id="PTHR10515">
    <property type="entry name" value="THYMIDINE PHOSPHORYLASE"/>
    <property type="match status" value="1"/>
</dbReference>
<dbReference type="InterPro" id="IPR013102">
    <property type="entry name" value="PYNP_C"/>
</dbReference>
<dbReference type="NCBIfam" id="TIGR02645">
    <property type="entry name" value="ARCH_P_rylase"/>
    <property type="match status" value="1"/>
</dbReference>